<dbReference type="EMBL" id="FNJI01000022">
    <property type="protein sequence ID" value="SDP49204.1"/>
    <property type="molecule type" value="Genomic_DNA"/>
</dbReference>
<dbReference type="Gene3D" id="3.10.129.10">
    <property type="entry name" value="Hotdog Thioesterase"/>
    <property type="match status" value="1"/>
</dbReference>
<gene>
    <name evidence="2" type="ORF">SAMN05660330_02935</name>
</gene>
<dbReference type="RefSeq" id="WP_176761249.1">
    <property type="nucleotide sequence ID" value="NZ_FNJI01000022.1"/>
</dbReference>
<dbReference type="InterPro" id="IPR029069">
    <property type="entry name" value="HotDog_dom_sf"/>
</dbReference>
<dbReference type="Pfam" id="PF22818">
    <property type="entry name" value="ApeI-like"/>
    <property type="match status" value="1"/>
</dbReference>
<evidence type="ECO:0000313" key="3">
    <source>
        <dbReference type="Proteomes" id="UP000199073"/>
    </source>
</evidence>
<sequence>MNTEGRAMVSLYRSLLSCCRGIDFAIGDLSGHAVFTFGPDYPGFEGHFPGAPILPAVVQLAAVRYVTGAVLGQEVRPVVYKRVKFRSGVSPDEQVVVRVQLQEEKKESWFVEFGIDKDNGEKIAGGEALFVSVEPRVD</sequence>
<dbReference type="SUPFAM" id="SSF54637">
    <property type="entry name" value="Thioesterase/thiol ester dehydrase-isomerase"/>
    <property type="match status" value="1"/>
</dbReference>
<dbReference type="STRING" id="91360.SAMN05660330_02935"/>
<feature type="domain" description="ApeI dehydratase-like" evidence="1">
    <location>
        <begin position="34"/>
        <end position="126"/>
    </location>
</feature>
<reference evidence="2 3" key="1">
    <citation type="submission" date="2016-10" db="EMBL/GenBank/DDBJ databases">
        <authorList>
            <person name="de Groot N.N."/>
        </authorList>
    </citation>
    <scope>NUCLEOTIDE SEQUENCE [LARGE SCALE GENOMIC DNA]</scope>
    <source>
        <strain evidence="2 3">DSM 12130</strain>
    </source>
</reference>
<keyword evidence="3" id="KW-1185">Reference proteome</keyword>
<accession>A0A1H0T5H7</accession>
<proteinExistence type="predicted"/>
<evidence type="ECO:0000313" key="2">
    <source>
        <dbReference type="EMBL" id="SDP49204.1"/>
    </source>
</evidence>
<organism evidence="2 3">
    <name type="scientific">Desulforhopalus singaporensis</name>
    <dbReference type="NCBI Taxonomy" id="91360"/>
    <lineage>
        <taxon>Bacteria</taxon>
        <taxon>Pseudomonadati</taxon>
        <taxon>Thermodesulfobacteriota</taxon>
        <taxon>Desulfobulbia</taxon>
        <taxon>Desulfobulbales</taxon>
        <taxon>Desulfocapsaceae</taxon>
        <taxon>Desulforhopalus</taxon>
    </lineage>
</organism>
<dbReference type="GO" id="GO:0016829">
    <property type="term" value="F:lyase activity"/>
    <property type="evidence" value="ECO:0007669"/>
    <property type="project" value="UniProtKB-KW"/>
</dbReference>
<evidence type="ECO:0000259" key="1">
    <source>
        <dbReference type="Pfam" id="PF22818"/>
    </source>
</evidence>
<dbReference type="Proteomes" id="UP000199073">
    <property type="component" value="Unassembled WGS sequence"/>
</dbReference>
<dbReference type="AlphaFoldDB" id="A0A1H0T5H7"/>
<protein>
    <submittedName>
        <fullName evidence="2">3-hydroxymyristoyl/3-hydroxydecanoyl-(Acyl carrier protein) dehydratase</fullName>
    </submittedName>
</protein>
<dbReference type="InterPro" id="IPR054545">
    <property type="entry name" value="ApeI-like"/>
</dbReference>
<name>A0A1H0T5H7_9BACT</name>